<reference evidence="1" key="1">
    <citation type="submission" date="2024-03" db="EMBL/GenBank/DDBJ databases">
        <title>Diverse circular DNA viruses in blood, oral, and fecal samples of captive lemurs.</title>
        <authorList>
            <person name="Paietta E.N."/>
            <person name="Kraberger S."/>
            <person name="Lund M.C."/>
            <person name="Custer J.M."/>
            <person name="Vargas K.M."/>
            <person name="Ehmke E.E."/>
            <person name="Yoder A.D."/>
            <person name="Varsani A."/>
        </authorList>
    </citation>
    <scope>NUCLEOTIDE SEQUENCE</scope>
    <source>
        <strain evidence="1">Duke_18_86</strain>
    </source>
</reference>
<name>A0AAU8AVQ9_9VIRU</name>
<dbReference type="EMBL" id="PP511371">
    <property type="protein sequence ID" value="XCD03537.1"/>
    <property type="molecule type" value="Genomic_DNA"/>
</dbReference>
<sequence length="64" mass="7404">MNASTAKSKVARLSGIPYRFLTVRKSVLFEAYFVFREPFFGKEFYVVDDGTVRFFHDGKLETVS</sequence>
<proteinExistence type="predicted"/>
<protein>
    <recommendedName>
        <fullName evidence="2">Cyclic nucleotide-binding domain-containing protein</fullName>
    </recommendedName>
</protein>
<accession>A0AAU8AVQ9</accession>
<organism evidence="1">
    <name type="scientific">Dulem virus 96</name>
    <dbReference type="NCBI Taxonomy" id="3145807"/>
    <lineage>
        <taxon>Viruses</taxon>
        <taxon>Monodnaviria</taxon>
        <taxon>Sangervirae</taxon>
        <taxon>Phixviricota</taxon>
        <taxon>Malgrandaviricetes</taxon>
        <taxon>Petitvirales</taxon>
        <taxon>Microviridae</taxon>
        <taxon>Microvirus</taxon>
    </lineage>
</organism>
<evidence type="ECO:0008006" key="2">
    <source>
        <dbReference type="Google" id="ProtNLM"/>
    </source>
</evidence>
<evidence type="ECO:0000313" key="1">
    <source>
        <dbReference type="EMBL" id="XCD03537.1"/>
    </source>
</evidence>